<evidence type="ECO:0000256" key="1">
    <source>
        <dbReference type="SAM" id="Coils"/>
    </source>
</evidence>
<keyword evidence="3" id="KW-1185">Reference proteome</keyword>
<accession>A0A4U5MMM7</accession>
<evidence type="ECO:0000313" key="3">
    <source>
        <dbReference type="Proteomes" id="UP000298663"/>
    </source>
</evidence>
<reference evidence="2 3" key="2">
    <citation type="journal article" date="2019" name="G3 (Bethesda)">
        <title>Hybrid Assembly of the Genome of the Entomopathogenic Nematode Steinernema carpocapsae Identifies the X-Chromosome.</title>
        <authorList>
            <person name="Serra L."/>
            <person name="Macchietto M."/>
            <person name="Macias-Munoz A."/>
            <person name="McGill C.J."/>
            <person name="Rodriguez I.M."/>
            <person name="Rodriguez B."/>
            <person name="Murad R."/>
            <person name="Mortazavi A."/>
        </authorList>
    </citation>
    <scope>NUCLEOTIDE SEQUENCE [LARGE SCALE GENOMIC DNA]</scope>
    <source>
        <strain evidence="2 3">ALL</strain>
    </source>
</reference>
<protein>
    <submittedName>
        <fullName evidence="2">Uncharacterized protein</fullName>
    </submittedName>
</protein>
<reference evidence="2 3" key="1">
    <citation type="journal article" date="2015" name="Genome Biol.">
        <title>Comparative genomics of Steinernema reveals deeply conserved gene regulatory networks.</title>
        <authorList>
            <person name="Dillman A.R."/>
            <person name="Macchietto M."/>
            <person name="Porter C.F."/>
            <person name="Rogers A."/>
            <person name="Williams B."/>
            <person name="Antoshechkin I."/>
            <person name="Lee M.M."/>
            <person name="Goodwin Z."/>
            <person name="Lu X."/>
            <person name="Lewis E.E."/>
            <person name="Goodrich-Blair H."/>
            <person name="Stock S.P."/>
            <person name="Adams B.J."/>
            <person name="Sternberg P.W."/>
            <person name="Mortazavi A."/>
        </authorList>
    </citation>
    <scope>NUCLEOTIDE SEQUENCE [LARGE SCALE GENOMIC DNA]</scope>
    <source>
        <strain evidence="2 3">ALL</strain>
    </source>
</reference>
<organism evidence="2 3">
    <name type="scientific">Steinernema carpocapsae</name>
    <name type="common">Entomopathogenic nematode</name>
    <dbReference type="NCBI Taxonomy" id="34508"/>
    <lineage>
        <taxon>Eukaryota</taxon>
        <taxon>Metazoa</taxon>
        <taxon>Ecdysozoa</taxon>
        <taxon>Nematoda</taxon>
        <taxon>Chromadorea</taxon>
        <taxon>Rhabditida</taxon>
        <taxon>Tylenchina</taxon>
        <taxon>Panagrolaimomorpha</taxon>
        <taxon>Strongyloidoidea</taxon>
        <taxon>Steinernematidae</taxon>
        <taxon>Steinernema</taxon>
    </lineage>
</organism>
<name>A0A4U5MMM7_STECR</name>
<proteinExistence type="predicted"/>
<sequence length="73" mass="8610">MSDEEKIIEQLKKTKLEEEEKAIAVEVREVLKRIPEPEAEPEVVTFGGYTYILDDQGFFVVSRLEFTYFEECF</sequence>
<dbReference type="EMBL" id="AZBU02000007">
    <property type="protein sequence ID" value="TKR70748.1"/>
    <property type="molecule type" value="Genomic_DNA"/>
</dbReference>
<feature type="coiled-coil region" evidence="1">
    <location>
        <begin position="1"/>
        <end position="28"/>
    </location>
</feature>
<gene>
    <name evidence="2" type="ORF">L596_022732</name>
</gene>
<keyword evidence="1" id="KW-0175">Coiled coil</keyword>
<comment type="caution">
    <text evidence="2">The sequence shown here is derived from an EMBL/GenBank/DDBJ whole genome shotgun (WGS) entry which is preliminary data.</text>
</comment>
<dbReference type="AlphaFoldDB" id="A0A4U5MMM7"/>
<dbReference type="Proteomes" id="UP000298663">
    <property type="component" value="Unassembled WGS sequence"/>
</dbReference>
<evidence type="ECO:0000313" key="2">
    <source>
        <dbReference type="EMBL" id="TKR70748.1"/>
    </source>
</evidence>